<accession>A0A8H3DUF7</accession>
<dbReference type="EMBL" id="CAJMWZ010005424">
    <property type="protein sequence ID" value="CAE6506274.1"/>
    <property type="molecule type" value="Genomic_DNA"/>
</dbReference>
<name>A0A8H3DUF7_9AGAM</name>
<evidence type="ECO:0000313" key="2">
    <source>
        <dbReference type="EMBL" id="CAE7062644.1"/>
    </source>
</evidence>
<sequence length="384" mass="43460">MNRSRLSSAIKSTTPFMSQSVVSFAHPAVIGDIISLDASSPDGLTTITFKNQHALASARSVILGDILSFDPHPDRDEDLIECTINWNQHGQQRSEKYMVFKAKNVTAGDTNPLVQVFVQKSYYDKGFESSEFVITPKWQYGQRDETGAGRFVVLHDQEHKPYQHRFVASWLFRLITILHGVLCAARHAELADKLDDFTEGHVGEFLHSYTPLPPQSGDVLLVPSELKSYSFRNPITIEWLQDCWPKSAEYYCFSVANATQKGQDVIFFIQKEWWASDGTLDGNHISKITTKNANGEYEFIVDSRSQYGQTDDTGKGRWVVYHDEGRAPFQYHFVNAMLDSKAQSFVQTQALKERFGINGDASPGTNPKDIEAIFDNFRYLLTFA</sequence>
<dbReference type="AlphaFoldDB" id="A0A8H3DUF7"/>
<reference evidence="2" key="1">
    <citation type="submission" date="2021-01" db="EMBL/GenBank/DDBJ databases">
        <authorList>
            <person name="Kaushik A."/>
        </authorList>
    </citation>
    <scope>NUCLEOTIDE SEQUENCE</scope>
    <source>
        <strain evidence="2">AG5</strain>
        <strain evidence="1">Type strain: AG8-Rh-89/</strain>
    </source>
</reference>
<evidence type="ECO:0000313" key="3">
    <source>
        <dbReference type="Proteomes" id="UP000663827"/>
    </source>
</evidence>
<organism evidence="2 3">
    <name type="scientific">Rhizoctonia solani</name>
    <dbReference type="NCBI Taxonomy" id="456999"/>
    <lineage>
        <taxon>Eukaryota</taxon>
        <taxon>Fungi</taxon>
        <taxon>Dikarya</taxon>
        <taxon>Basidiomycota</taxon>
        <taxon>Agaricomycotina</taxon>
        <taxon>Agaricomycetes</taxon>
        <taxon>Cantharellales</taxon>
        <taxon>Ceratobasidiaceae</taxon>
        <taxon>Rhizoctonia</taxon>
    </lineage>
</organism>
<proteinExistence type="predicted"/>
<protein>
    <submittedName>
        <fullName evidence="2">Uncharacterized protein</fullName>
    </submittedName>
</protein>
<dbReference type="EMBL" id="CAJNJQ010000199">
    <property type="protein sequence ID" value="CAE7062644.1"/>
    <property type="molecule type" value="Genomic_DNA"/>
</dbReference>
<dbReference type="Proteomes" id="UP000663827">
    <property type="component" value="Unassembled WGS sequence"/>
</dbReference>
<dbReference type="Proteomes" id="UP000663850">
    <property type="component" value="Unassembled WGS sequence"/>
</dbReference>
<gene>
    <name evidence="1" type="ORF">RDB_LOCUS101887</name>
    <name evidence="2" type="ORF">RDB_LOCUS8970</name>
</gene>
<comment type="caution">
    <text evidence="2">The sequence shown here is derived from an EMBL/GenBank/DDBJ whole genome shotgun (WGS) entry which is preliminary data.</text>
</comment>
<evidence type="ECO:0000313" key="1">
    <source>
        <dbReference type="EMBL" id="CAE6506274.1"/>
    </source>
</evidence>